<keyword evidence="3" id="KW-0547">Nucleotide-binding</keyword>
<dbReference type="EMBL" id="CP039964">
    <property type="protein sequence ID" value="QCO55363.1"/>
    <property type="molecule type" value="Genomic_DNA"/>
</dbReference>
<evidence type="ECO:0000256" key="1">
    <source>
        <dbReference type="ARBA" id="ARBA00005417"/>
    </source>
</evidence>
<protein>
    <submittedName>
        <fullName evidence="6">ABC transporter ATP-binding protein</fullName>
    </submittedName>
</protein>
<dbReference type="Pfam" id="PF00005">
    <property type="entry name" value="ABC_tran"/>
    <property type="match status" value="1"/>
</dbReference>
<keyword evidence="4 6" id="KW-0067">ATP-binding</keyword>
<name>A0A4P8EFA8_9RHOB</name>
<accession>A0A4P8EFA8</accession>
<organism evidence="6 7">
    <name type="scientific">Pseudorhodobacter turbinis</name>
    <dbReference type="NCBI Taxonomy" id="2500533"/>
    <lineage>
        <taxon>Bacteria</taxon>
        <taxon>Pseudomonadati</taxon>
        <taxon>Pseudomonadota</taxon>
        <taxon>Alphaproteobacteria</taxon>
        <taxon>Rhodobacterales</taxon>
        <taxon>Paracoccaceae</taxon>
        <taxon>Pseudorhodobacter</taxon>
    </lineage>
</organism>
<dbReference type="GO" id="GO:0016887">
    <property type="term" value="F:ATP hydrolysis activity"/>
    <property type="evidence" value="ECO:0007669"/>
    <property type="project" value="InterPro"/>
</dbReference>
<evidence type="ECO:0000256" key="2">
    <source>
        <dbReference type="ARBA" id="ARBA00022448"/>
    </source>
</evidence>
<dbReference type="FunFam" id="3.40.50.300:FF:000134">
    <property type="entry name" value="Iron-enterobactin ABC transporter ATP-binding protein"/>
    <property type="match status" value="1"/>
</dbReference>
<dbReference type="KEGG" id="pseb:EOK75_05985"/>
<dbReference type="SUPFAM" id="SSF52540">
    <property type="entry name" value="P-loop containing nucleoside triphosphate hydrolases"/>
    <property type="match status" value="1"/>
</dbReference>
<evidence type="ECO:0000259" key="5">
    <source>
        <dbReference type="PROSITE" id="PS50893"/>
    </source>
</evidence>
<dbReference type="GO" id="GO:0005524">
    <property type="term" value="F:ATP binding"/>
    <property type="evidence" value="ECO:0007669"/>
    <property type="project" value="UniProtKB-KW"/>
</dbReference>
<dbReference type="Gene3D" id="3.40.50.300">
    <property type="entry name" value="P-loop containing nucleotide triphosphate hydrolases"/>
    <property type="match status" value="1"/>
</dbReference>
<proteinExistence type="inferred from homology"/>
<dbReference type="SMART" id="SM00382">
    <property type="entry name" value="AAA"/>
    <property type="match status" value="1"/>
</dbReference>
<evidence type="ECO:0000313" key="7">
    <source>
        <dbReference type="Proteomes" id="UP000298631"/>
    </source>
</evidence>
<feature type="domain" description="ABC transporter" evidence="5">
    <location>
        <begin position="4"/>
        <end position="238"/>
    </location>
</feature>
<dbReference type="InterPro" id="IPR017871">
    <property type="entry name" value="ABC_transporter-like_CS"/>
</dbReference>
<dbReference type="PROSITE" id="PS00211">
    <property type="entry name" value="ABC_TRANSPORTER_1"/>
    <property type="match status" value="1"/>
</dbReference>
<dbReference type="Proteomes" id="UP000298631">
    <property type="component" value="Chromosome"/>
</dbReference>
<dbReference type="PANTHER" id="PTHR42794">
    <property type="entry name" value="HEMIN IMPORT ATP-BINDING PROTEIN HMUV"/>
    <property type="match status" value="1"/>
</dbReference>
<comment type="similarity">
    <text evidence="1">Belongs to the ABC transporter superfamily.</text>
</comment>
<dbReference type="InterPro" id="IPR003593">
    <property type="entry name" value="AAA+_ATPase"/>
</dbReference>
<evidence type="ECO:0000313" key="6">
    <source>
        <dbReference type="EMBL" id="QCO55363.1"/>
    </source>
</evidence>
<reference evidence="6 7" key="1">
    <citation type="submission" date="2019-05" db="EMBL/GenBank/DDBJ databases">
        <title>Pseudorhodobacter turbinis sp. nov., isolated from the gut of the Korean turban shell.</title>
        <authorList>
            <person name="Jeong Y.-S."/>
            <person name="Kang W.-R."/>
            <person name="Bae J.-W."/>
        </authorList>
    </citation>
    <scope>NUCLEOTIDE SEQUENCE [LARGE SCALE GENOMIC DNA]</scope>
    <source>
        <strain evidence="6 7">S12M18</strain>
    </source>
</reference>
<sequence length="258" mass="27833">MTGLHAHNLRQMIDGRAVLDDVSLSVTPGEIVGLVGPNGAGKSTLVRAMLGQSRLAHGEVQLGGQDISTLSARERARHIAYVPQRAPDGFPVSVFDTCLLGRTPYMGSRPARKDIAIVEQVLDQLQLADLAFRTMDALSGGERQRVMLARALAQQTPLIVLDEPTSALDIGNQLFTLRLLADQVRDQGIGVLVAIHDLSLAARFATRVALLHRGKMLAEGAWRDTLTTQTIRQSYGVEAEFGQLRDAPIIAPFEVGAS</sequence>
<evidence type="ECO:0000256" key="3">
    <source>
        <dbReference type="ARBA" id="ARBA00022741"/>
    </source>
</evidence>
<dbReference type="PANTHER" id="PTHR42794:SF2">
    <property type="entry name" value="ABC TRANSPORTER ATP-BINDING PROTEIN"/>
    <property type="match status" value="1"/>
</dbReference>
<dbReference type="OrthoDB" id="9805601at2"/>
<dbReference type="RefSeq" id="WP_137193038.1">
    <property type="nucleotide sequence ID" value="NZ_CP039964.1"/>
</dbReference>
<gene>
    <name evidence="6" type="ORF">EOK75_05985</name>
</gene>
<keyword evidence="7" id="KW-1185">Reference proteome</keyword>
<dbReference type="AlphaFoldDB" id="A0A4P8EFA8"/>
<dbReference type="InterPro" id="IPR003439">
    <property type="entry name" value="ABC_transporter-like_ATP-bd"/>
</dbReference>
<dbReference type="CDD" id="cd03214">
    <property type="entry name" value="ABC_Iron-Siderophores_B12_Hemin"/>
    <property type="match status" value="1"/>
</dbReference>
<dbReference type="InterPro" id="IPR027417">
    <property type="entry name" value="P-loop_NTPase"/>
</dbReference>
<evidence type="ECO:0000256" key="4">
    <source>
        <dbReference type="ARBA" id="ARBA00022840"/>
    </source>
</evidence>
<keyword evidence="2" id="KW-0813">Transport</keyword>
<dbReference type="PROSITE" id="PS50893">
    <property type="entry name" value="ABC_TRANSPORTER_2"/>
    <property type="match status" value="1"/>
</dbReference>